<feature type="domain" description="Cystatin" evidence="4">
    <location>
        <begin position="30"/>
        <end position="119"/>
    </location>
</feature>
<keyword evidence="2" id="KW-0789">Thiol protease inhibitor</keyword>
<feature type="signal peptide" evidence="3">
    <location>
        <begin position="1"/>
        <end position="21"/>
    </location>
</feature>
<keyword evidence="3" id="KW-0732">Signal</keyword>
<keyword evidence="1" id="KW-0646">Protease inhibitor</keyword>
<evidence type="ECO:0000313" key="5">
    <source>
        <dbReference type="EMBL" id="RYR31318.1"/>
    </source>
</evidence>
<dbReference type="InterPro" id="IPR046350">
    <property type="entry name" value="Cystatin_sf"/>
</dbReference>
<organism evidence="5 6">
    <name type="scientific">Arachis hypogaea</name>
    <name type="common">Peanut</name>
    <dbReference type="NCBI Taxonomy" id="3818"/>
    <lineage>
        <taxon>Eukaryota</taxon>
        <taxon>Viridiplantae</taxon>
        <taxon>Streptophyta</taxon>
        <taxon>Embryophyta</taxon>
        <taxon>Tracheophyta</taxon>
        <taxon>Spermatophyta</taxon>
        <taxon>Magnoliopsida</taxon>
        <taxon>eudicotyledons</taxon>
        <taxon>Gunneridae</taxon>
        <taxon>Pentapetalae</taxon>
        <taxon>rosids</taxon>
        <taxon>fabids</taxon>
        <taxon>Fabales</taxon>
        <taxon>Fabaceae</taxon>
        <taxon>Papilionoideae</taxon>
        <taxon>50 kb inversion clade</taxon>
        <taxon>dalbergioids sensu lato</taxon>
        <taxon>Dalbergieae</taxon>
        <taxon>Pterocarpus clade</taxon>
        <taxon>Arachis</taxon>
    </lineage>
</organism>
<dbReference type="GO" id="GO:0004869">
    <property type="term" value="F:cysteine-type endopeptidase inhibitor activity"/>
    <property type="evidence" value="ECO:0007669"/>
    <property type="project" value="UniProtKB-KW"/>
</dbReference>
<gene>
    <name evidence="5" type="ORF">Ahy_B01g056121</name>
</gene>
<dbReference type="AlphaFoldDB" id="A0A445AY20"/>
<feature type="chain" id="PRO_5019375699" description="Cystatin domain-containing protein" evidence="3">
    <location>
        <begin position="22"/>
        <end position="121"/>
    </location>
</feature>
<dbReference type="InterPro" id="IPR000010">
    <property type="entry name" value="Cystatin_dom"/>
</dbReference>
<dbReference type="SUPFAM" id="SSF54403">
    <property type="entry name" value="Cystatin/monellin"/>
    <property type="match status" value="1"/>
</dbReference>
<evidence type="ECO:0000256" key="1">
    <source>
        <dbReference type="ARBA" id="ARBA00022690"/>
    </source>
</evidence>
<dbReference type="PANTHER" id="PTHR47364">
    <property type="entry name" value="CYSTEINE PROTEINASE INHIBITOR 5"/>
    <property type="match status" value="1"/>
</dbReference>
<dbReference type="EMBL" id="SDMP01000011">
    <property type="protein sequence ID" value="RYR31318.1"/>
    <property type="molecule type" value="Genomic_DNA"/>
</dbReference>
<dbReference type="Proteomes" id="UP000289738">
    <property type="component" value="Chromosome B01"/>
</dbReference>
<dbReference type="Pfam" id="PF16845">
    <property type="entry name" value="SQAPI"/>
    <property type="match status" value="1"/>
</dbReference>
<dbReference type="PANTHER" id="PTHR47364:SF2">
    <property type="entry name" value="CYSTEINE PROTEINASE INHIBITOR 5"/>
    <property type="match status" value="1"/>
</dbReference>
<dbReference type="CDD" id="cd00042">
    <property type="entry name" value="CY"/>
    <property type="match status" value="1"/>
</dbReference>
<evidence type="ECO:0000259" key="4">
    <source>
        <dbReference type="SMART" id="SM00043"/>
    </source>
</evidence>
<dbReference type="OrthoDB" id="1358032at2759"/>
<evidence type="ECO:0000256" key="3">
    <source>
        <dbReference type="SAM" id="SignalP"/>
    </source>
</evidence>
<dbReference type="STRING" id="3818.A0A445AY20"/>
<sequence>MRREYYVFCLLFALFITATMASHKEASGGLIADGLNPIKNLNDPHVVDIAQFAVTEHNKQSAAHLKLVKINNGYTQVVSGGINYSLLLSTFGGLSSRYEAIVFENNSQNSRKLISFRPLHD</sequence>
<accession>A0A445AY20</accession>
<comment type="caution">
    <text evidence="5">The sequence shown here is derived from an EMBL/GenBank/DDBJ whole genome shotgun (WGS) entry which is preliminary data.</text>
</comment>
<dbReference type="Gramene" id="arahy.Tifrunner.gnm2.ann2.Ah11g384800.1">
    <property type="protein sequence ID" value="arahy.Tifrunner.gnm2.ann2.Ah11g384800.1-CDS-1"/>
    <property type="gene ID" value="arahy.Tifrunner.gnm2.ann2.Ah11g384800"/>
</dbReference>
<dbReference type="Gene3D" id="3.10.450.10">
    <property type="match status" value="1"/>
</dbReference>
<protein>
    <recommendedName>
        <fullName evidence="4">Cystatin domain-containing protein</fullName>
    </recommendedName>
</protein>
<dbReference type="SMR" id="A0A445AY20"/>
<name>A0A445AY20_ARAHY</name>
<reference evidence="5 6" key="1">
    <citation type="submission" date="2019-01" db="EMBL/GenBank/DDBJ databases">
        <title>Sequencing of cultivated peanut Arachis hypogaea provides insights into genome evolution and oil improvement.</title>
        <authorList>
            <person name="Chen X."/>
        </authorList>
    </citation>
    <scope>NUCLEOTIDE SEQUENCE [LARGE SCALE GENOMIC DNA]</scope>
    <source>
        <strain evidence="6">cv. Fuhuasheng</strain>
        <tissue evidence="5">Leaves</tissue>
    </source>
</reference>
<proteinExistence type="predicted"/>
<evidence type="ECO:0000313" key="6">
    <source>
        <dbReference type="Proteomes" id="UP000289738"/>
    </source>
</evidence>
<evidence type="ECO:0000256" key="2">
    <source>
        <dbReference type="ARBA" id="ARBA00022704"/>
    </source>
</evidence>
<keyword evidence="6" id="KW-1185">Reference proteome</keyword>
<dbReference type="SMART" id="SM00043">
    <property type="entry name" value="CY"/>
    <property type="match status" value="1"/>
</dbReference>